<proteinExistence type="predicted"/>
<dbReference type="Proteomes" id="UP000652307">
    <property type="component" value="Unassembled WGS sequence"/>
</dbReference>
<dbReference type="SUPFAM" id="SSF53850">
    <property type="entry name" value="Periplasmic binding protein-like II"/>
    <property type="match status" value="1"/>
</dbReference>
<dbReference type="PANTHER" id="PTHR42996">
    <property type="entry name" value="PHOSPHATE-BINDING PROTEIN PSTS"/>
    <property type="match status" value="1"/>
</dbReference>
<gene>
    <name evidence="1" type="ORF">IOK49_04025</name>
</gene>
<protein>
    <submittedName>
        <fullName evidence="1">Substrate-binding domain-containing protein</fullName>
    </submittedName>
</protein>
<sequence>MGKAPDYPVKATGRATGGQGNPGVAAILNQTPYSIGFVEWNYAIQQNMTMALLRNANGNYVLPTTQGIIEALNSAGGSIPLDPFADFSQDIKAFLNLPGNDSYPIIAATHLLVWGKYQNKDVAKGIATFLEWILKYGDNYIVPGYAPVGSTLKQIGYKAVEVLNSQ</sequence>
<reference evidence="1" key="1">
    <citation type="submission" date="2020-10" db="EMBL/GenBank/DDBJ databases">
        <title>Fervidococcus fontis strain 3639Fd - the first crenarchaeon capable of growth on lipids.</title>
        <authorList>
            <person name="Kochetkova T.V."/>
            <person name="Elcheninov A.G."/>
            <person name="Toschakov S.V."/>
            <person name="Kublanov I.V."/>
        </authorList>
    </citation>
    <scope>NUCLEOTIDE SEQUENCE</scope>
    <source>
        <strain evidence="1">3639Fd</strain>
    </source>
</reference>
<dbReference type="InterPro" id="IPR050962">
    <property type="entry name" value="Phosphate-bind_PstS"/>
</dbReference>
<evidence type="ECO:0000313" key="1">
    <source>
        <dbReference type="EMBL" id="MBE9391241.1"/>
    </source>
</evidence>
<name>A0A843AJX9_9CREN</name>
<organism evidence="1 2">
    <name type="scientific">Fervidicoccus fontis</name>
    <dbReference type="NCBI Taxonomy" id="683846"/>
    <lineage>
        <taxon>Archaea</taxon>
        <taxon>Thermoproteota</taxon>
        <taxon>Thermoprotei</taxon>
        <taxon>Fervidicoccales</taxon>
        <taxon>Fervidicoccaceae</taxon>
        <taxon>Fervidicoccus</taxon>
    </lineage>
</organism>
<dbReference type="PANTHER" id="PTHR42996:SF1">
    <property type="entry name" value="PHOSPHATE-BINDING PROTEIN PSTS"/>
    <property type="match status" value="1"/>
</dbReference>
<evidence type="ECO:0000313" key="2">
    <source>
        <dbReference type="Proteomes" id="UP000652307"/>
    </source>
</evidence>
<dbReference type="AlphaFoldDB" id="A0A843AJX9"/>
<dbReference type="EMBL" id="JADEZV010000002">
    <property type="protein sequence ID" value="MBE9391241.1"/>
    <property type="molecule type" value="Genomic_DNA"/>
</dbReference>
<accession>A0A843AJX9</accession>
<comment type="caution">
    <text evidence="1">The sequence shown here is derived from an EMBL/GenBank/DDBJ whole genome shotgun (WGS) entry which is preliminary data.</text>
</comment>
<dbReference type="Gene3D" id="3.40.190.10">
    <property type="entry name" value="Periplasmic binding protein-like II"/>
    <property type="match status" value="2"/>
</dbReference>